<keyword evidence="2" id="KW-1185">Reference proteome</keyword>
<protein>
    <submittedName>
        <fullName evidence="1">Uncharacterized protein</fullName>
    </submittedName>
</protein>
<dbReference type="AlphaFoldDB" id="A0A9N8DZ43"/>
<gene>
    <name evidence="1" type="ORF">SEMRO_405_G136180.1</name>
</gene>
<name>A0A9N8DZ43_9STRA</name>
<accession>A0A9N8DZ43</accession>
<dbReference type="OrthoDB" id="47659at2759"/>
<comment type="caution">
    <text evidence="1">The sequence shown here is derived from an EMBL/GenBank/DDBJ whole genome shotgun (WGS) entry which is preliminary data.</text>
</comment>
<sequence>MIGNNNFAKPALAASFFCCVALAAFSWGYQKGTTKPAAQVVKDPNTCLYVPGAGFSGFFYTIGHLQAASTLEPTESGNVVDASFDETDYYCYSAGCLATTAVLANITVYDVHDTAFAIQDQWKSGEISQFEVVEEFVDYLIATGSERTLSNEALSKMHIITSEIAPTEGWMALPKMNMVVRTPQNLEELKELLLQTTWIPGATGDDWALNGHLDGGLTAKSYQICQRAVDLPKLSFLNWESLEFYANILLGVNMNEDQIERFWSAGVQQGLRKLRPLQ</sequence>
<proteinExistence type="predicted"/>
<evidence type="ECO:0000313" key="2">
    <source>
        <dbReference type="Proteomes" id="UP001153069"/>
    </source>
</evidence>
<evidence type="ECO:0000313" key="1">
    <source>
        <dbReference type="EMBL" id="CAB9509789.1"/>
    </source>
</evidence>
<dbReference type="Proteomes" id="UP001153069">
    <property type="component" value="Unassembled WGS sequence"/>
</dbReference>
<organism evidence="1 2">
    <name type="scientific">Seminavis robusta</name>
    <dbReference type="NCBI Taxonomy" id="568900"/>
    <lineage>
        <taxon>Eukaryota</taxon>
        <taxon>Sar</taxon>
        <taxon>Stramenopiles</taxon>
        <taxon>Ochrophyta</taxon>
        <taxon>Bacillariophyta</taxon>
        <taxon>Bacillariophyceae</taxon>
        <taxon>Bacillariophycidae</taxon>
        <taxon>Naviculales</taxon>
        <taxon>Naviculaceae</taxon>
        <taxon>Seminavis</taxon>
    </lineage>
</organism>
<reference evidence="1" key="1">
    <citation type="submission" date="2020-06" db="EMBL/GenBank/DDBJ databases">
        <authorList>
            <consortium name="Plant Systems Biology data submission"/>
        </authorList>
    </citation>
    <scope>NUCLEOTIDE SEQUENCE</scope>
    <source>
        <strain evidence="1">D6</strain>
    </source>
</reference>
<dbReference type="EMBL" id="CAICTM010000404">
    <property type="protein sequence ID" value="CAB9509789.1"/>
    <property type="molecule type" value="Genomic_DNA"/>
</dbReference>